<organism evidence="1">
    <name type="scientific">marine metagenome</name>
    <dbReference type="NCBI Taxonomy" id="408172"/>
    <lineage>
        <taxon>unclassified sequences</taxon>
        <taxon>metagenomes</taxon>
        <taxon>ecological metagenomes</taxon>
    </lineage>
</organism>
<reference evidence="1" key="1">
    <citation type="submission" date="2018-05" db="EMBL/GenBank/DDBJ databases">
        <authorList>
            <person name="Lanie J.A."/>
            <person name="Ng W.-L."/>
            <person name="Kazmierczak K.M."/>
            <person name="Andrzejewski T.M."/>
            <person name="Davidsen T.M."/>
            <person name="Wayne K.J."/>
            <person name="Tettelin H."/>
            <person name="Glass J.I."/>
            <person name="Rusch D."/>
            <person name="Podicherti R."/>
            <person name="Tsui H.-C.T."/>
            <person name="Winkler M.E."/>
        </authorList>
    </citation>
    <scope>NUCLEOTIDE SEQUENCE</scope>
</reference>
<dbReference type="EMBL" id="UINC01040802">
    <property type="protein sequence ID" value="SVB41195.1"/>
    <property type="molecule type" value="Genomic_DNA"/>
</dbReference>
<dbReference type="Gene3D" id="3.90.79.10">
    <property type="entry name" value="Nucleoside Triphosphate Pyrophosphohydrolase"/>
    <property type="match status" value="1"/>
</dbReference>
<gene>
    <name evidence="1" type="ORF">METZ01_LOCUS194049</name>
</gene>
<evidence type="ECO:0008006" key="2">
    <source>
        <dbReference type="Google" id="ProtNLM"/>
    </source>
</evidence>
<sequence>MDINKCIKIIENSIKDPTKGLPEDIFLFLTRLSPLINVDLLIKNPQNQTLLTWRQAGQSYGQGWHVPGGIVRYKEKISNRVHAVAKSELKTKVIFDAIPLAVNEILLKQINRGHFISLLYSCKLIQDPDINLKHLKGAPKIGEWAWHDSCPDTLIFPHKMVYKNYI</sequence>
<proteinExistence type="predicted"/>
<name>A0A382DSG9_9ZZZZ</name>
<protein>
    <recommendedName>
        <fullName evidence="2">Nudix hydrolase domain-containing protein</fullName>
    </recommendedName>
</protein>
<accession>A0A382DSG9</accession>
<evidence type="ECO:0000313" key="1">
    <source>
        <dbReference type="EMBL" id="SVB41195.1"/>
    </source>
</evidence>
<dbReference type="SUPFAM" id="SSF55811">
    <property type="entry name" value="Nudix"/>
    <property type="match status" value="1"/>
</dbReference>
<dbReference type="AlphaFoldDB" id="A0A382DSG9"/>
<dbReference type="InterPro" id="IPR015797">
    <property type="entry name" value="NUDIX_hydrolase-like_dom_sf"/>
</dbReference>